<name>A0AAW6PM08_PSEPU</name>
<organism evidence="1 2">
    <name type="scientific">Pseudomonas putida</name>
    <name type="common">Arthrobacter siderocapsulatus</name>
    <dbReference type="NCBI Taxonomy" id="303"/>
    <lineage>
        <taxon>Bacteria</taxon>
        <taxon>Pseudomonadati</taxon>
        <taxon>Pseudomonadota</taxon>
        <taxon>Gammaproteobacteria</taxon>
        <taxon>Pseudomonadales</taxon>
        <taxon>Pseudomonadaceae</taxon>
        <taxon>Pseudomonas</taxon>
    </lineage>
</organism>
<comment type="caution">
    <text evidence="1">The sequence shown here is derived from an EMBL/GenBank/DDBJ whole genome shotgun (WGS) entry which is preliminary data.</text>
</comment>
<dbReference type="AlphaFoldDB" id="A0AAW6PM08"/>
<reference evidence="1" key="1">
    <citation type="submission" date="2023-03" db="EMBL/GenBank/DDBJ databases">
        <title>Draft assemblies of triclosan tolerant bacteria isolated from returned activated sludge.</title>
        <authorList>
            <person name="Van Hamelsveld S."/>
        </authorList>
    </citation>
    <scope>NUCLEOTIDE SEQUENCE</scope>
    <source>
        <strain evidence="1">GW210012_S60</strain>
    </source>
</reference>
<dbReference type="EMBL" id="JARJLO010000173">
    <property type="protein sequence ID" value="MDF3871061.1"/>
    <property type="molecule type" value="Genomic_DNA"/>
</dbReference>
<evidence type="ECO:0000313" key="2">
    <source>
        <dbReference type="Proteomes" id="UP001217741"/>
    </source>
</evidence>
<proteinExistence type="predicted"/>
<sequence length="158" mass="18206">MKDKIIINGTPPAWDQAEYESRVASWVHAYRHTEKSMELVSGSLGHEFLQAVIDKAQAGYTITHTKRLVHAELYHSTYMVKPLEMQQQDIEAIKAKVKSEYVEWLESEHARYQSLLREQLVQAQEEKERKAVEAAKAKQLVAIEKEVQACYKPLVIPD</sequence>
<protein>
    <submittedName>
        <fullName evidence="1">Uncharacterized protein</fullName>
    </submittedName>
</protein>
<evidence type="ECO:0000313" key="1">
    <source>
        <dbReference type="EMBL" id="MDF3871061.1"/>
    </source>
</evidence>
<gene>
    <name evidence="1" type="ORF">P3W50_11305</name>
</gene>
<dbReference type="Proteomes" id="UP001217741">
    <property type="component" value="Unassembled WGS sequence"/>
</dbReference>
<accession>A0AAW6PM08</accession>
<dbReference type="RefSeq" id="WP_276235632.1">
    <property type="nucleotide sequence ID" value="NZ_JARJLN010000165.1"/>
</dbReference>